<dbReference type="InterPro" id="IPR012337">
    <property type="entry name" value="RNaseH-like_sf"/>
</dbReference>
<dbReference type="SUPFAM" id="SSF53098">
    <property type="entry name" value="Ribonuclease H-like"/>
    <property type="match status" value="1"/>
</dbReference>
<dbReference type="InterPro" id="IPR043502">
    <property type="entry name" value="DNA/RNA_pol_sf"/>
</dbReference>
<sequence length="595" mass="68572">LVVDASSKAVGAVLNHKFQNGDIKPIAFASQVLNDAQKKYPCIEKEAYALIFGVTKFKDFLFGRQFELVTDHRPLMFIFGPNKGVPIYAANRIQRWAFLISNFDFKLKCVKSNENCADFLSRLPTKKSKSIDALEMVDYINYVHENSPFRINWRVIRNETRLEPELSKVFRCVQTGDEFPPEKQFQPYRQRAHQLTIERDCLMWGYRIIVPLKFRKTVLEELHKNHFGSSKMKSMARSFFWWPSLDHDIEMTAQKCSICAKFRSTPPRSTLHTWPTPPKVWTRLHADFLGPINKQYCFVVMDPTSRWIENFFVSSATAHSAIEKLEESFARFGLPRAITTDGAKCFVGEEFSAFLNRFGIMHLKGPPFHPTSNGQAESAVKIIKTCIKKALANKQPVSRSVNQFLFQYRNTEHQATKETPANMLLKWKPLTVFDQMRPSTEELNLGRQVNLMKHGGKRNIDIDKESEVWVRSYRQGEPAWIKGTVLDRLGNQTFQIQTKGNQPWTRHNDQIWPIRKSTDGSVLKKVNPDPSDSPDVGDRHQPTPILDDLPNIDDPPNFDEPPNCDETPSINESPNATPMNRRSQRTRKKKVPFSP</sequence>
<dbReference type="GO" id="GO:0004519">
    <property type="term" value="F:endonuclease activity"/>
    <property type="evidence" value="ECO:0007669"/>
    <property type="project" value="UniProtKB-KW"/>
</dbReference>
<feature type="compositionally biased region" description="Low complexity" evidence="8">
    <location>
        <begin position="544"/>
        <end position="555"/>
    </location>
</feature>
<keyword evidence="11" id="KW-1185">Reference proteome</keyword>
<keyword evidence="5" id="KW-0255">Endonuclease</keyword>
<keyword evidence="7" id="KW-0695">RNA-directed DNA polymerase</keyword>
<dbReference type="GO" id="GO:0003676">
    <property type="term" value="F:nucleic acid binding"/>
    <property type="evidence" value="ECO:0007669"/>
    <property type="project" value="InterPro"/>
</dbReference>
<dbReference type="FunFam" id="3.10.20.370:FF:000001">
    <property type="entry name" value="Retrovirus-related Pol polyprotein from transposon 17.6-like protein"/>
    <property type="match status" value="1"/>
</dbReference>
<evidence type="ECO:0000259" key="9">
    <source>
        <dbReference type="PROSITE" id="PS50994"/>
    </source>
</evidence>
<dbReference type="InterPro" id="IPR001584">
    <property type="entry name" value="Integrase_cat-core"/>
</dbReference>
<keyword evidence="3" id="KW-0548">Nucleotidyltransferase</keyword>
<keyword evidence="2" id="KW-0808">Transferase</keyword>
<dbReference type="GO" id="GO:0003964">
    <property type="term" value="F:RNA-directed DNA polymerase activity"/>
    <property type="evidence" value="ECO:0007669"/>
    <property type="project" value="UniProtKB-KW"/>
</dbReference>
<dbReference type="GO" id="GO:0015074">
    <property type="term" value="P:DNA integration"/>
    <property type="evidence" value="ECO:0007669"/>
    <property type="project" value="InterPro"/>
</dbReference>
<dbReference type="Pfam" id="PF17921">
    <property type="entry name" value="Integrase_H2C2"/>
    <property type="match status" value="1"/>
</dbReference>
<organism evidence="10 11">
    <name type="scientific">Nesidiocoris tenuis</name>
    <dbReference type="NCBI Taxonomy" id="355587"/>
    <lineage>
        <taxon>Eukaryota</taxon>
        <taxon>Metazoa</taxon>
        <taxon>Ecdysozoa</taxon>
        <taxon>Arthropoda</taxon>
        <taxon>Hexapoda</taxon>
        <taxon>Insecta</taxon>
        <taxon>Pterygota</taxon>
        <taxon>Neoptera</taxon>
        <taxon>Paraneoptera</taxon>
        <taxon>Hemiptera</taxon>
        <taxon>Heteroptera</taxon>
        <taxon>Panheteroptera</taxon>
        <taxon>Cimicomorpha</taxon>
        <taxon>Miridae</taxon>
        <taxon>Dicyphina</taxon>
        <taxon>Nesidiocoris</taxon>
    </lineage>
</organism>
<proteinExistence type="predicted"/>
<evidence type="ECO:0000256" key="5">
    <source>
        <dbReference type="ARBA" id="ARBA00022759"/>
    </source>
</evidence>
<dbReference type="PANTHER" id="PTHR37984">
    <property type="entry name" value="PROTEIN CBG26694"/>
    <property type="match status" value="1"/>
</dbReference>
<evidence type="ECO:0000256" key="8">
    <source>
        <dbReference type="SAM" id="MobiDB-lite"/>
    </source>
</evidence>
<feature type="non-terminal residue" evidence="10">
    <location>
        <position position="1"/>
    </location>
</feature>
<evidence type="ECO:0000313" key="10">
    <source>
        <dbReference type="EMBL" id="CAB0012330.1"/>
    </source>
</evidence>
<evidence type="ECO:0000313" key="11">
    <source>
        <dbReference type="Proteomes" id="UP000479000"/>
    </source>
</evidence>
<dbReference type="PANTHER" id="PTHR37984:SF5">
    <property type="entry name" value="PROTEIN NYNRIN-LIKE"/>
    <property type="match status" value="1"/>
</dbReference>
<dbReference type="CDD" id="cd09274">
    <property type="entry name" value="RNase_HI_RT_Ty3"/>
    <property type="match status" value="1"/>
</dbReference>
<keyword evidence="4" id="KW-0540">Nuclease</keyword>
<dbReference type="Proteomes" id="UP000479000">
    <property type="component" value="Unassembled WGS sequence"/>
</dbReference>
<dbReference type="Pfam" id="PF17917">
    <property type="entry name" value="RT_RNaseH"/>
    <property type="match status" value="1"/>
</dbReference>
<evidence type="ECO:0000256" key="3">
    <source>
        <dbReference type="ARBA" id="ARBA00022695"/>
    </source>
</evidence>
<feature type="compositionally biased region" description="Polar residues" evidence="8">
    <location>
        <begin position="566"/>
        <end position="581"/>
    </location>
</feature>
<dbReference type="InterPro" id="IPR050951">
    <property type="entry name" value="Retrovirus_Pol_polyprotein"/>
</dbReference>
<dbReference type="SUPFAM" id="SSF56672">
    <property type="entry name" value="DNA/RNA polymerases"/>
    <property type="match status" value="1"/>
</dbReference>
<dbReference type="OrthoDB" id="6625515at2759"/>
<dbReference type="InterPro" id="IPR036397">
    <property type="entry name" value="RNaseH_sf"/>
</dbReference>
<dbReference type="EC" id="2.7.7.49" evidence="1"/>
<dbReference type="Gene3D" id="1.10.340.70">
    <property type="match status" value="1"/>
</dbReference>
<dbReference type="InterPro" id="IPR041373">
    <property type="entry name" value="RT_RNaseH"/>
</dbReference>
<feature type="compositionally biased region" description="Basic residues" evidence="8">
    <location>
        <begin position="582"/>
        <end position="595"/>
    </location>
</feature>
<feature type="region of interest" description="Disordered" evidence="8">
    <location>
        <begin position="498"/>
        <end position="595"/>
    </location>
</feature>
<evidence type="ECO:0000256" key="4">
    <source>
        <dbReference type="ARBA" id="ARBA00022722"/>
    </source>
</evidence>
<evidence type="ECO:0000256" key="6">
    <source>
        <dbReference type="ARBA" id="ARBA00022801"/>
    </source>
</evidence>
<dbReference type="FunFam" id="1.10.340.70:FF:000003">
    <property type="entry name" value="Protein CBG25708"/>
    <property type="match status" value="1"/>
</dbReference>
<dbReference type="Gene3D" id="3.30.420.10">
    <property type="entry name" value="Ribonuclease H-like superfamily/Ribonuclease H"/>
    <property type="match status" value="1"/>
</dbReference>
<dbReference type="GO" id="GO:0042575">
    <property type="term" value="C:DNA polymerase complex"/>
    <property type="evidence" value="ECO:0007669"/>
    <property type="project" value="UniProtKB-ARBA"/>
</dbReference>
<dbReference type="Pfam" id="PF00665">
    <property type="entry name" value="rve"/>
    <property type="match status" value="1"/>
</dbReference>
<feature type="domain" description="Integrase catalytic" evidence="9">
    <location>
        <begin position="274"/>
        <end position="428"/>
    </location>
</feature>
<evidence type="ECO:0000256" key="1">
    <source>
        <dbReference type="ARBA" id="ARBA00012493"/>
    </source>
</evidence>
<dbReference type="AlphaFoldDB" id="A0A6H5H7L4"/>
<gene>
    <name evidence="10" type="ORF">NTEN_LOCUS17080</name>
</gene>
<accession>A0A6H5H7L4</accession>
<dbReference type="PROSITE" id="PS50994">
    <property type="entry name" value="INTEGRASE"/>
    <property type="match status" value="1"/>
</dbReference>
<evidence type="ECO:0000256" key="7">
    <source>
        <dbReference type="ARBA" id="ARBA00022918"/>
    </source>
</evidence>
<keyword evidence="6" id="KW-0378">Hydrolase</keyword>
<dbReference type="InterPro" id="IPR041588">
    <property type="entry name" value="Integrase_H2C2"/>
</dbReference>
<name>A0A6H5H7L4_9HEMI</name>
<reference evidence="10 11" key="1">
    <citation type="submission" date="2020-02" db="EMBL/GenBank/DDBJ databases">
        <authorList>
            <person name="Ferguson B K."/>
        </authorList>
    </citation>
    <scope>NUCLEOTIDE SEQUENCE [LARGE SCALE GENOMIC DNA]</scope>
</reference>
<protein>
    <recommendedName>
        <fullName evidence="1">RNA-directed DNA polymerase</fullName>
        <ecNumber evidence="1">2.7.7.49</ecNumber>
    </recommendedName>
</protein>
<dbReference type="EMBL" id="CADCXU010025287">
    <property type="protein sequence ID" value="CAB0012330.1"/>
    <property type="molecule type" value="Genomic_DNA"/>
</dbReference>
<dbReference type="GO" id="GO:0016787">
    <property type="term" value="F:hydrolase activity"/>
    <property type="evidence" value="ECO:0007669"/>
    <property type="project" value="UniProtKB-KW"/>
</dbReference>
<evidence type="ECO:0000256" key="2">
    <source>
        <dbReference type="ARBA" id="ARBA00022679"/>
    </source>
</evidence>